<dbReference type="KEGG" id="vg:920539"/>
<dbReference type="EMBL" id="AF275348">
    <property type="protein sequence ID" value="AAG27232.1"/>
    <property type="molecule type" value="Genomic_DNA"/>
</dbReference>
<dbReference type="GeneID" id="920539"/>
<proteinExistence type="predicted"/>
<protein>
    <submittedName>
        <fullName evidence="1">Uncharacterized protein</fullName>
    </submittedName>
</protein>
<sequence>MTSYSSNTSSSETMCVFGRAFIATPREHREFIETLAALGKSNAVVSAYIKGYRDREQHSARLHRRHKKHVTS</sequence>
<name>A0A2D0TCK4_CHV9D</name>
<dbReference type="Proteomes" id="UP000159358">
    <property type="component" value="Segment"/>
</dbReference>
<evidence type="ECO:0000313" key="1">
    <source>
        <dbReference type="EMBL" id="AAG27232.1"/>
    </source>
</evidence>
<accession>A0A2D0TCK4</accession>
<organismHost>
    <name type="scientific">Chlorocebus aethiops</name>
    <name type="common">Green monkey</name>
    <name type="synonym">Cercopithecus aethiops</name>
    <dbReference type="NCBI Taxonomy" id="9534"/>
</organismHost>
<organism evidence="1 2">
    <name type="scientific">Cercopithecine herpesvirus 9 (strain DHV)</name>
    <name type="common">CeHV-9</name>
    <name type="synonym">Simian varicella virus</name>
    <dbReference type="NCBI Taxonomy" id="36348"/>
    <lineage>
        <taxon>Viruses</taxon>
        <taxon>Duplodnaviria</taxon>
        <taxon>Heunggongvirae</taxon>
        <taxon>Peploviricota</taxon>
        <taxon>Herviviricetes</taxon>
        <taxon>Herpesvirales</taxon>
        <taxon>Orthoherpesviridae</taxon>
        <taxon>Alphaherpesvirinae</taxon>
        <taxon>Varicellovirus</taxon>
        <taxon>Varicellovirus cercopithecinealpha9</taxon>
    </lineage>
</organism>
<reference evidence="1 2" key="1">
    <citation type="journal article" date="2001" name="Virology">
        <title>The DNA sequence of the simian varicella virus genome.</title>
        <authorList>
            <person name="Gray W.L."/>
            <person name="Starnes H.B."/>
            <person name="White M.W."/>
            <person name="Mahalingam R."/>
        </authorList>
    </citation>
    <scope>NUCLEOTIDE SEQUENCE [LARGE SCALE GENOMIC DNA]</scope>
</reference>
<keyword evidence="2" id="KW-1185">Reference proteome</keyword>
<evidence type="ECO:0000313" key="2">
    <source>
        <dbReference type="Proteomes" id="UP000159358"/>
    </source>
</evidence>
<dbReference type="RefSeq" id="NP_077471.1">
    <property type="nucleotide sequence ID" value="NC_002686.2"/>
</dbReference>